<protein>
    <submittedName>
        <fullName evidence="1">Uncharacterized protein</fullName>
    </submittedName>
</protein>
<keyword evidence="2" id="KW-1185">Reference proteome</keyword>
<dbReference type="Pfam" id="PF20370">
    <property type="entry name" value="DUF6665"/>
    <property type="match status" value="1"/>
</dbReference>
<evidence type="ECO:0000313" key="2">
    <source>
        <dbReference type="Proteomes" id="UP001156691"/>
    </source>
</evidence>
<accession>A0ABQ5WBR5</accession>
<reference evidence="2" key="1">
    <citation type="journal article" date="2019" name="Int. J. Syst. Evol. Microbiol.">
        <title>The Global Catalogue of Microorganisms (GCM) 10K type strain sequencing project: providing services to taxonomists for standard genome sequencing and annotation.</title>
        <authorList>
            <consortium name="The Broad Institute Genomics Platform"/>
            <consortium name="The Broad Institute Genome Sequencing Center for Infectious Disease"/>
            <person name="Wu L."/>
            <person name="Ma J."/>
        </authorList>
    </citation>
    <scope>NUCLEOTIDE SEQUENCE [LARGE SCALE GENOMIC DNA]</scope>
    <source>
        <strain evidence="2">NBRC 112416</strain>
    </source>
</reference>
<dbReference type="InterPro" id="IPR046606">
    <property type="entry name" value="DUF6665"/>
</dbReference>
<dbReference type="EMBL" id="BSNS01000024">
    <property type="protein sequence ID" value="GLQ57390.1"/>
    <property type="molecule type" value="Genomic_DNA"/>
</dbReference>
<dbReference type="RefSeq" id="WP_284342784.1">
    <property type="nucleotide sequence ID" value="NZ_BSNS01000024.1"/>
</dbReference>
<evidence type="ECO:0000313" key="1">
    <source>
        <dbReference type="EMBL" id="GLQ57390.1"/>
    </source>
</evidence>
<dbReference type="Proteomes" id="UP001156691">
    <property type="component" value="Unassembled WGS sequence"/>
</dbReference>
<organism evidence="1 2">
    <name type="scientific">Devosia nitrariae</name>
    <dbReference type="NCBI Taxonomy" id="2071872"/>
    <lineage>
        <taxon>Bacteria</taxon>
        <taxon>Pseudomonadati</taxon>
        <taxon>Pseudomonadota</taxon>
        <taxon>Alphaproteobacteria</taxon>
        <taxon>Hyphomicrobiales</taxon>
        <taxon>Devosiaceae</taxon>
        <taxon>Devosia</taxon>
    </lineage>
</organism>
<proteinExistence type="predicted"/>
<gene>
    <name evidence="1" type="ORF">GCM10010862_46490</name>
</gene>
<name>A0ABQ5WBR5_9HYPH</name>
<sequence>MSLKDSLELIRTVRPEAGTAMLDHEIMAERASSLGEAERQVAKTIAALSAAAATDGRTHRLAEAQRAVWQYFVQRELCGFRRHADVIRDLRIPAEVLNGLGASHTLRRS</sequence>
<comment type="caution">
    <text evidence="1">The sequence shown here is derived from an EMBL/GenBank/DDBJ whole genome shotgun (WGS) entry which is preliminary data.</text>
</comment>